<sequence length="64" mass="7720">MTYAFLEMNLHRISLRVFSFNHRAVHLYEKLGFKHEGTTRQYLFRNGNWHDLLHKGILQSEFLG</sequence>
<dbReference type="Gene3D" id="3.40.630.30">
    <property type="match status" value="1"/>
</dbReference>
<proteinExistence type="predicted"/>
<keyword evidence="2" id="KW-1185">Reference proteome</keyword>
<dbReference type="Proteomes" id="UP000634435">
    <property type="component" value="Unassembled WGS sequence"/>
</dbReference>
<accession>A0ABQ2DR81</accession>
<reference evidence="2" key="1">
    <citation type="journal article" date="2019" name="Int. J. Syst. Evol. Microbiol.">
        <title>The Global Catalogue of Microorganisms (GCM) 10K type strain sequencing project: providing services to taxonomists for standard genome sequencing and annotation.</title>
        <authorList>
            <consortium name="The Broad Institute Genomics Platform"/>
            <consortium name="The Broad Institute Genome Sequencing Center for Infectious Disease"/>
            <person name="Wu L."/>
            <person name="Ma J."/>
        </authorList>
    </citation>
    <scope>NUCLEOTIDE SEQUENCE [LARGE SCALE GENOMIC DNA]</scope>
    <source>
        <strain evidence="2">JCM 30071</strain>
    </source>
</reference>
<evidence type="ECO:0000313" key="1">
    <source>
        <dbReference type="EMBL" id="GGJ68419.1"/>
    </source>
</evidence>
<evidence type="ECO:0008006" key="3">
    <source>
        <dbReference type="Google" id="ProtNLM"/>
    </source>
</evidence>
<gene>
    <name evidence="1" type="ORF">GCM10007111_32730</name>
</gene>
<protein>
    <recommendedName>
        <fullName evidence="3">N-acetyltransferase domain-containing protein</fullName>
    </recommendedName>
</protein>
<dbReference type="EMBL" id="BMPN01000005">
    <property type="protein sequence ID" value="GGJ68419.1"/>
    <property type="molecule type" value="Genomic_DNA"/>
</dbReference>
<dbReference type="Pfam" id="PF13420">
    <property type="entry name" value="Acetyltransf_4"/>
    <property type="match status" value="1"/>
</dbReference>
<organism evidence="1 2">
    <name type="scientific">Virgibacillus kapii</name>
    <dbReference type="NCBI Taxonomy" id="1638645"/>
    <lineage>
        <taxon>Bacteria</taxon>
        <taxon>Bacillati</taxon>
        <taxon>Bacillota</taxon>
        <taxon>Bacilli</taxon>
        <taxon>Bacillales</taxon>
        <taxon>Bacillaceae</taxon>
        <taxon>Virgibacillus</taxon>
    </lineage>
</organism>
<evidence type="ECO:0000313" key="2">
    <source>
        <dbReference type="Proteomes" id="UP000634435"/>
    </source>
</evidence>
<name>A0ABQ2DR81_9BACI</name>
<dbReference type="PANTHER" id="PTHR43415:SF3">
    <property type="entry name" value="GNAT-FAMILY ACETYLTRANSFERASE"/>
    <property type="match status" value="1"/>
</dbReference>
<dbReference type="InterPro" id="IPR016181">
    <property type="entry name" value="Acyl_CoA_acyltransferase"/>
</dbReference>
<comment type="caution">
    <text evidence="1">The sequence shown here is derived from an EMBL/GenBank/DDBJ whole genome shotgun (WGS) entry which is preliminary data.</text>
</comment>
<dbReference type="SUPFAM" id="SSF55729">
    <property type="entry name" value="Acyl-CoA N-acyltransferases (Nat)"/>
    <property type="match status" value="1"/>
</dbReference>
<dbReference type="PANTHER" id="PTHR43415">
    <property type="entry name" value="SPERMIDINE N(1)-ACETYLTRANSFERASE"/>
    <property type="match status" value="1"/>
</dbReference>